<evidence type="ECO:0000313" key="1">
    <source>
        <dbReference type="EMBL" id="MBW0564804.1"/>
    </source>
</evidence>
<comment type="caution">
    <text evidence="1">The sequence shown here is derived from an EMBL/GenBank/DDBJ whole genome shotgun (WGS) entry which is preliminary data.</text>
</comment>
<dbReference type="EMBL" id="AVOT02076359">
    <property type="protein sequence ID" value="MBW0564804.1"/>
    <property type="molecule type" value="Genomic_DNA"/>
</dbReference>
<sequence length="68" mass="7746">MKHIDIQLHFIREIIANSIIKLKYTPTTDMLADFLTKSTTRPAINWAMKELRLLQMGDKGGVKDCALS</sequence>
<dbReference type="Proteomes" id="UP000765509">
    <property type="component" value="Unassembled WGS sequence"/>
</dbReference>
<name>A0A9Q3JNA7_9BASI</name>
<dbReference type="OrthoDB" id="160171at2759"/>
<organism evidence="1 2">
    <name type="scientific">Austropuccinia psidii MF-1</name>
    <dbReference type="NCBI Taxonomy" id="1389203"/>
    <lineage>
        <taxon>Eukaryota</taxon>
        <taxon>Fungi</taxon>
        <taxon>Dikarya</taxon>
        <taxon>Basidiomycota</taxon>
        <taxon>Pucciniomycotina</taxon>
        <taxon>Pucciniomycetes</taxon>
        <taxon>Pucciniales</taxon>
        <taxon>Sphaerophragmiaceae</taxon>
        <taxon>Austropuccinia</taxon>
    </lineage>
</organism>
<proteinExistence type="predicted"/>
<reference evidence="1" key="1">
    <citation type="submission" date="2021-03" db="EMBL/GenBank/DDBJ databases">
        <title>Draft genome sequence of rust myrtle Austropuccinia psidii MF-1, a brazilian biotype.</title>
        <authorList>
            <person name="Quecine M.C."/>
            <person name="Pachon D.M.R."/>
            <person name="Bonatelli M.L."/>
            <person name="Correr F.H."/>
            <person name="Franceschini L.M."/>
            <person name="Leite T.F."/>
            <person name="Margarido G.R.A."/>
            <person name="Almeida C.A."/>
            <person name="Ferrarezi J.A."/>
            <person name="Labate C.A."/>
        </authorList>
    </citation>
    <scope>NUCLEOTIDE SEQUENCE</scope>
    <source>
        <strain evidence="1">MF-1</strain>
    </source>
</reference>
<gene>
    <name evidence="1" type="ORF">O181_104519</name>
</gene>
<keyword evidence="2" id="KW-1185">Reference proteome</keyword>
<dbReference type="AlphaFoldDB" id="A0A9Q3JNA7"/>
<feature type="non-terminal residue" evidence="1">
    <location>
        <position position="68"/>
    </location>
</feature>
<accession>A0A9Q3JNA7</accession>
<evidence type="ECO:0000313" key="2">
    <source>
        <dbReference type="Proteomes" id="UP000765509"/>
    </source>
</evidence>
<protein>
    <recommendedName>
        <fullName evidence="3">Copia protein</fullName>
    </recommendedName>
</protein>
<evidence type="ECO:0008006" key="3">
    <source>
        <dbReference type="Google" id="ProtNLM"/>
    </source>
</evidence>